<reference evidence="1 2" key="1">
    <citation type="submission" date="2023-01" db="EMBL/GenBank/DDBJ databases">
        <authorList>
            <person name="Whitehead M."/>
        </authorList>
    </citation>
    <scope>NUCLEOTIDE SEQUENCE [LARGE SCALE GENOMIC DNA]</scope>
</reference>
<organism evidence="1 2">
    <name type="scientific">Macrosiphum euphorbiae</name>
    <name type="common">potato aphid</name>
    <dbReference type="NCBI Taxonomy" id="13131"/>
    <lineage>
        <taxon>Eukaryota</taxon>
        <taxon>Metazoa</taxon>
        <taxon>Ecdysozoa</taxon>
        <taxon>Arthropoda</taxon>
        <taxon>Hexapoda</taxon>
        <taxon>Insecta</taxon>
        <taxon>Pterygota</taxon>
        <taxon>Neoptera</taxon>
        <taxon>Paraneoptera</taxon>
        <taxon>Hemiptera</taxon>
        <taxon>Sternorrhyncha</taxon>
        <taxon>Aphidomorpha</taxon>
        <taxon>Aphidoidea</taxon>
        <taxon>Aphididae</taxon>
        <taxon>Macrosiphini</taxon>
        <taxon>Macrosiphum</taxon>
    </lineage>
</organism>
<keyword evidence="2" id="KW-1185">Reference proteome</keyword>
<gene>
    <name evidence="1" type="ORF">MEUPH1_LOCUS12561</name>
</gene>
<comment type="caution">
    <text evidence="1">The sequence shown here is derived from an EMBL/GenBank/DDBJ whole genome shotgun (WGS) entry which is preliminary data.</text>
</comment>
<name>A0AAV0WM26_9HEMI</name>
<protein>
    <submittedName>
        <fullName evidence="1">Uncharacterized protein</fullName>
    </submittedName>
</protein>
<sequence>MCSDLRLTNTVFVVGIFHGYEKPKSLNEFLEEFISELIPLVNEGLTTSEGEVICVNLVALICDVPAKSFVLLFKSNNGYNSCSKCIITGTYIRTNGIHGTVCFPSPNEEDEFILKCDTLFGENYYKDCQNGVSILNSVPNFGLISGTPLDYMHLVCIGVVKKIGNFMA</sequence>
<evidence type="ECO:0000313" key="1">
    <source>
        <dbReference type="EMBL" id="CAI6356873.1"/>
    </source>
</evidence>
<evidence type="ECO:0000313" key="2">
    <source>
        <dbReference type="Proteomes" id="UP001160148"/>
    </source>
</evidence>
<dbReference type="AlphaFoldDB" id="A0AAV0WM26"/>
<proteinExistence type="predicted"/>
<dbReference type="EMBL" id="CARXXK010000002">
    <property type="protein sequence ID" value="CAI6356873.1"/>
    <property type="molecule type" value="Genomic_DNA"/>
</dbReference>
<dbReference type="Proteomes" id="UP001160148">
    <property type="component" value="Unassembled WGS sequence"/>
</dbReference>
<accession>A0AAV0WM26</accession>
<dbReference type="PANTHER" id="PTHR33053:SF24">
    <property type="entry name" value="TRANSPOSASE DOMAIN-CONTAINING PROTEIN"/>
    <property type="match status" value="1"/>
</dbReference>
<dbReference type="PANTHER" id="PTHR33053">
    <property type="entry name" value="PROTEIN, PUTATIVE-RELATED"/>
    <property type="match status" value="1"/>
</dbReference>